<gene>
    <name evidence="2" type="ORF">EXM22_17070</name>
</gene>
<dbReference type="OrthoDB" id="47603at2"/>
<keyword evidence="1" id="KW-0812">Transmembrane</keyword>
<accession>A0A5C1QRK6</accession>
<dbReference type="AlphaFoldDB" id="A0A5C1QRK6"/>
<dbReference type="Pfam" id="PF07009">
    <property type="entry name" value="NusG_II"/>
    <property type="match status" value="1"/>
</dbReference>
<reference evidence="2 3" key="1">
    <citation type="submission" date="2019-02" db="EMBL/GenBank/DDBJ databases">
        <title>Complete Genome Sequence and Methylome Analysis of free living Spirochaetas.</title>
        <authorList>
            <person name="Fomenkov A."/>
            <person name="Dubinina G."/>
            <person name="Leshcheva N."/>
            <person name="Mikheeva N."/>
            <person name="Grabovich M."/>
            <person name="Vincze T."/>
            <person name="Roberts R.J."/>
        </authorList>
    </citation>
    <scope>NUCLEOTIDE SEQUENCE [LARGE SCALE GENOMIC DNA]</scope>
    <source>
        <strain evidence="2 3">K2</strain>
    </source>
</reference>
<proteinExistence type="predicted"/>
<keyword evidence="1" id="KW-1133">Transmembrane helix</keyword>
<dbReference type="Proteomes" id="UP000324209">
    <property type="component" value="Chromosome"/>
</dbReference>
<evidence type="ECO:0000313" key="2">
    <source>
        <dbReference type="EMBL" id="QEN09610.1"/>
    </source>
</evidence>
<dbReference type="CDD" id="cd09910">
    <property type="entry name" value="NGN-insert_like"/>
    <property type="match status" value="1"/>
</dbReference>
<organism evidence="2 3">
    <name type="scientific">Oceanispirochaeta crateris</name>
    <dbReference type="NCBI Taxonomy" id="2518645"/>
    <lineage>
        <taxon>Bacteria</taxon>
        <taxon>Pseudomonadati</taxon>
        <taxon>Spirochaetota</taxon>
        <taxon>Spirochaetia</taxon>
        <taxon>Spirochaetales</taxon>
        <taxon>Spirochaetaceae</taxon>
        <taxon>Oceanispirochaeta</taxon>
    </lineage>
</organism>
<sequence>MKLRLFDILAIVFSLAVFLAFTLYGNRMSQEEGYVIIEDEAGQSIYPLEEDRVIDLEGPVGETVIVIEDGHARFESSDCDDNLCVQMGEIHRAGEWAACLPNKIFMYTGGKGDDQEVDAGVY</sequence>
<dbReference type="Gene3D" id="2.60.320.10">
    <property type="entry name" value="N-utilization substance G protein NusG, insert domain"/>
    <property type="match status" value="1"/>
</dbReference>
<protein>
    <submittedName>
        <fullName evidence="2">NusG domain II-containing protein</fullName>
    </submittedName>
</protein>
<keyword evidence="3" id="KW-1185">Reference proteome</keyword>
<dbReference type="RefSeq" id="WP_149487684.1">
    <property type="nucleotide sequence ID" value="NZ_CP036150.1"/>
</dbReference>
<dbReference type="KEGG" id="ock:EXM22_17070"/>
<evidence type="ECO:0000256" key="1">
    <source>
        <dbReference type="SAM" id="Phobius"/>
    </source>
</evidence>
<evidence type="ECO:0000313" key="3">
    <source>
        <dbReference type="Proteomes" id="UP000324209"/>
    </source>
</evidence>
<keyword evidence="1" id="KW-0472">Membrane</keyword>
<dbReference type="EMBL" id="CP036150">
    <property type="protein sequence ID" value="QEN09610.1"/>
    <property type="molecule type" value="Genomic_DNA"/>
</dbReference>
<dbReference type="InterPro" id="IPR038690">
    <property type="entry name" value="NusG_2_sf"/>
</dbReference>
<name>A0A5C1QRK6_9SPIO</name>
<feature type="transmembrane region" description="Helical" evidence="1">
    <location>
        <begin position="6"/>
        <end position="24"/>
    </location>
</feature>